<comment type="caution">
    <text evidence="2">The sequence shown here is derived from an EMBL/GenBank/DDBJ whole genome shotgun (WGS) entry which is preliminary data.</text>
</comment>
<name>A0A9W6SN45_9ACTN</name>
<evidence type="ECO:0000256" key="1">
    <source>
        <dbReference type="SAM" id="MobiDB-lite"/>
    </source>
</evidence>
<dbReference type="RefSeq" id="WP_285664076.1">
    <property type="nucleotide sequence ID" value="NZ_BSTX01000002.1"/>
</dbReference>
<reference evidence="2" key="1">
    <citation type="submission" date="2023-03" db="EMBL/GenBank/DDBJ databases">
        <title>Actinorhabdospora filicis NBRC 111898.</title>
        <authorList>
            <person name="Ichikawa N."/>
            <person name="Sato H."/>
            <person name="Tonouchi N."/>
        </authorList>
    </citation>
    <scope>NUCLEOTIDE SEQUENCE</scope>
    <source>
        <strain evidence="2">NBRC 111898</strain>
    </source>
</reference>
<dbReference type="AlphaFoldDB" id="A0A9W6SN45"/>
<organism evidence="2 3">
    <name type="scientific">Actinorhabdospora filicis</name>
    <dbReference type="NCBI Taxonomy" id="1785913"/>
    <lineage>
        <taxon>Bacteria</taxon>
        <taxon>Bacillati</taxon>
        <taxon>Actinomycetota</taxon>
        <taxon>Actinomycetes</taxon>
        <taxon>Micromonosporales</taxon>
        <taxon>Micromonosporaceae</taxon>
        <taxon>Actinorhabdospora</taxon>
    </lineage>
</organism>
<protein>
    <submittedName>
        <fullName evidence="2">Uncharacterized protein</fullName>
    </submittedName>
</protein>
<feature type="region of interest" description="Disordered" evidence="1">
    <location>
        <begin position="69"/>
        <end position="95"/>
    </location>
</feature>
<sequence length="362" mass="38117">MRALDRDARVVPRAEEVHRRAPADDRRGLLRLQAMAGNAAVTALLQRCGDEVHDGCPCAGERAPVVSRQPDAGTADAGAPKCRPPGTRRAGNDADSVDQAVRDGCVDEAFGILNGHAIFGLLPLLAALIPRGSFPALKAAAGGMGGPRMTTAITVAELKAKGGTIGAAELRPVIDLLGVWSVPDRRDALDFLGKLVVINVRGLDLDFSYCAGATGPGCVPEVEKAIAWAKKMQGEYAACRAIKGLKDGDDVDNAVFASLKKQGINPTVAGQTSPTGVVTITPKPMSKCQPILIRGTEIHEAVHQKTTVALQKKFGAGTPAFDKQFFAPAKWIQDDINAYGAEIPFYEEVLQALALLEGKMGP</sequence>
<proteinExistence type="predicted"/>
<dbReference type="EMBL" id="BSTX01000002">
    <property type="protein sequence ID" value="GLZ78942.1"/>
    <property type="molecule type" value="Genomic_DNA"/>
</dbReference>
<dbReference type="Proteomes" id="UP001165079">
    <property type="component" value="Unassembled WGS sequence"/>
</dbReference>
<accession>A0A9W6SN45</accession>
<evidence type="ECO:0000313" key="3">
    <source>
        <dbReference type="Proteomes" id="UP001165079"/>
    </source>
</evidence>
<evidence type="ECO:0000313" key="2">
    <source>
        <dbReference type="EMBL" id="GLZ78942.1"/>
    </source>
</evidence>
<keyword evidence="3" id="KW-1185">Reference proteome</keyword>
<gene>
    <name evidence="2" type="ORF">Afil01_37490</name>
</gene>